<gene>
    <name evidence="1" type="ORF">ENJ63_02795</name>
</gene>
<dbReference type="NCBIfam" id="TIGR02710">
    <property type="entry name" value="TIGR02710 family CRISPR-associated CARF protein"/>
    <property type="match status" value="1"/>
</dbReference>
<evidence type="ECO:0000313" key="1">
    <source>
        <dbReference type="EMBL" id="HFC46791.1"/>
    </source>
</evidence>
<dbReference type="PROSITE" id="PS51257">
    <property type="entry name" value="PROKAR_LIPOPROTEIN"/>
    <property type="match status" value="1"/>
</dbReference>
<dbReference type="Proteomes" id="UP000885797">
    <property type="component" value="Unassembled WGS sequence"/>
</dbReference>
<sequence length="419" mass="47481">MIETPKNILVVTVGGSCEPIVNAIGTPPSYDFVYFICSKGGGKRASEFQVDGSGAPCVGSKKMPSIVEQVGLREDRYEKVTFDVDTHVDNLAILYKDLKGVAQAIRERFPGARVIANYTGGTKSMSAALVLVAIEVGWDLQVNKGMRENVVKIEAGDIPVPVATDGFYSERNRTLFQDAFNNFNYSMAKMVADATLRALRLSPTEESQWHEWRAIADGFNLWDSFFYGQALTVLKPVASRVKSYMPFLSYLTSDRKEARYYTCLDLILNAERRAHQGRFDDAISRLYRALELLAQTRLMERFNLDTGHLDIKDTRIPASFREKYAQKANEKGIFHVALVEAYDLLQELDDPVGHEFDSQRSRLLDMLHKRNYSFLAHGFGPIDSGTYKRMYEVIKGFVDKCIKELELKIIWPPQLPRKL</sequence>
<proteinExistence type="predicted"/>
<name>A0A7V2SVN7_9BACT</name>
<organism evidence="1">
    <name type="scientific">Dissulfuribacter thermophilus</name>
    <dbReference type="NCBI Taxonomy" id="1156395"/>
    <lineage>
        <taxon>Bacteria</taxon>
        <taxon>Pseudomonadati</taxon>
        <taxon>Thermodesulfobacteriota</taxon>
        <taxon>Dissulfuribacteria</taxon>
        <taxon>Dissulfuribacterales</taxon>
        <taxon>Dissulfuribacteraceae</taxon>
        <taxon>Dissulfuribacter</taxon>
    </lineage>
</organism>
<reference evidence="1" key="1">
    <citation type="journal article" date="2020" name="mSystems">
        <title>Genome- and Community-Level Interaction Insights into Carbon Utilization and Element Cycling Functions of Hydrothermarchaeota in Hydrothermal Sediment.</title>
        <authorList>
            <person name="Zhou Z."/>
            <person name="Liu Y."/>
            <person name="Xu W."/>
            <person name="Pan J."/>
            <person name="Luo Z.H."/>
            <person name="Li M."/>
        </authorList>
    </citation>
    <scope>NUCLEOTIDE SEQUENCE [LARGE SCALE GENOMIC DNA]</scope>
    <source>
        <strain evidence="1">HyVt-503</strain>
    </source>
</reference>
<protein>
    <submittedName>
        <fullName evidence="1">TIGR02710 family CRISPR-associated protein</fullName>
    </submittedName>
</protein>
<comment type="caution">
    <text evidence="1">The sequence shown here is derived from an EMBL/GenBank/DDBJ whole genome shotgun (WGS) entry which is preliminary data.</text>
</comment>
<dbReference type="InterPro" id="IPR014082">
    <property type="entry name" value="CRISPR-assoc_prot_Cas02710"/>
</dbReference>
<dbReference type="EMBL" id="DRND01000226">
    <property type="protein sequence ID" value="HFC46791.1"/>
    <property type="molecule type" value="Genomic_DNA"/>
</dbReference>
<dbReference type="Pfam" id="PF09670">
    <property type="entry name" value="Cas_Cas02710"/>
    <property type="match status" value="1"/>
</dbReference>
<dbReference type="AlphaFoldDB" id="A0A7V2SVN7"/>
<accession>A0A7V2SVN7</accession>